<dbReference type="AlphaFoldDB" id="A0A250KR57"/>
<dbReference type="Proteomes" id="UP000266313">
    <property type="component" value="Chromosome"/>
</dbReference>
<dbReference type="OrthoDB" id="9804312at2"/>
<name>A0A250KR57_9GAMM</name>
<keyword evidence="3" id="KW-1185">Reference proteome</keyword>
<dbReference type="InterPro" id="IPR029063">
    <property type="entry name" value="SAM-dependent_MTases_sf"/>
</dbReference>
<protein>
    <recommendedName>
        <fullName evidence="1">Methyltransferase domain-containing protein</fullName>
    </recommendedName>
</protein>
<evidence type="ECO:0000313" key="3">
    <source>
        <dbReference type="Proteomes" id="UP000266313"/>
    </source>
</evidence>
<gene>
    <name evidence="2" type="ORF">sS8_1501</name>
</gene>
<dbReference type="Pfam" id="PF13649">
    <property type="entry name" value="Methyltransf_25"/>
    <property type="match status" value="1"/>
</dbReference>
<evidence type="ECO:0000313" key="2">
    <source>
        <dbReference type="EMBL" id="BBA33461.1"/>
    </source>
</evidence>
<dbReference type="InterPro" id="IPR041698">
    <property type="entry name" value="Methyltransf_25"/>
</dbReference>
<dbReference type="CDD" id="cd02440">
    <property type="entry name" value="AdoMet_MTases"/>
    <property type="match status" value="1"/>
</dbReference>
<feature type="domain" description="Methyltransferase" evidence="1">
    <location>
        <begin position="44"/>
        <end position="130"/>
    </location>
</feature>
<proteinExistence type="predicted"/>
<dbReference type="KEGG" id="mmai:sS8_1501"/>
<accession>A0A250KR57</accession>
<sequence length="195" mass="21004">MTAGESGLLDKWNRIYREAGDAIPDPAPVLADNAHLLPKSGLALDLACGLGGSALLLAQRGLETHAWDISPEGIGRLDGYAGRLGLTVHAETLDVVGNPPAEESFDVIVVSRFLDRSLPSFIVKALKPGGLLFYQTFTREKAAGIGPTDPAYLLETNELPRLFGSLRLVFYREEGLIGDLTLGTRNQAFFVGRKD</sequence>
<organism evidence="2 3">
    <name type="scientific">Methylocaldum marinum</name>
    <dbReference type="NCBI Taxonomy" id="1432792"/>
    <lineage>
        <taxon>Bacteria</taxon>
        <taxon>Pseudomonadati</taxon>
        <taxon>Pseudomonadota</taxon>
        <taxon>Gammaproteobacteria</taxon>
        <taxon>Methylococcales</taxon>
        <taxon>Methylococcaceae</taxon>
        <taxon>Methylocaldum</taxon>
    </lineage>
</organism>
<dbReference type="SUPFAM" id="SSF53335">
    <property type="entry name" value="S-adenosyl-L-methionine-dependent methyltransferases"/>
    <property type="match status" value="1"/>
</dbReference>
<dbReference type="Gene3D" id="3.40.50.150">
    <property type="entry name" value="Vaccinia Virus protein VP39"/>
    <property type="match status" value="1"/>
</dbReference>
<reference evidence="2 3" key="1">
    <citation type="submission" date="2016-12" db="EMBL/GenBank/DDBJ databases">
        <title>Genome sequencing of Methylocaldum marinum.</title>
        <authorList>
            <person name="Takeuchi M."/>
            <person name="Kamagata Y."/>
            <person name="Hiraoka S."/>
            <person name="Oshima K."/>
            <person name="Hattori M."/>
            <person name="Iwasaki W."/>
        </authorList>
    </citation>
    <scope>NUCLEOTIDE SEQUENCE [LARGE SCALE GENOMIC DNA]</scope>
    <source>
        <strain evidence="2 3">S8</strain>
    </source>
</reference>
<evidence type="ECO:0000259" key="1">
    <source>
        <dbReference type="Pfam" id="PF13649"/>
    </source>
</evidence>
<dbReference type="EMBL" id="AP017928">
    <property type="protein sequence ID" value="BBA33461.1"/>
    <property type="molecule type" value="Genomic_DNA"/>
</dbReference>